<evidence type="ECO:0000256" key="4">
    <source>
        <dbReference type="ARBA" id="ARBA00023159"/>
    </source>
</evidence>
<feature type="domain" description="PRD" evidence="9">
    <location>
        <begin position="191"/>
        <end position="297"/>
    </location>
</feature>
<dbReference type="InterPro" id="IPR007737">
    <property type="entry name" value="Mga_HTH"/>
</dbReference>
<keyword evidence="5" id="KW-0804">Transcription</keyword>
<gene>
    <name evidence="10" type="ORF">SAMN05660297_01096</name>
</gene>
<name>A0A1I0AX54_9FIRM</name>
<evidence type="ECO:0000259" key="9">
    <source>
        <dbReference type="PROSITE" id="PS51372"/>
    </source>
</evidence>
<feature type="domain" description="HTH deoR-type" evidence="6">
    <location>
        <begin position="3"/>
        <end position="65"/>
    </location>
</feature>
<dbReference type="CDD" id="cd05568">
    <property type="entry name" value="PTS_IIB_bgl_like"/>
    <property type="match status" value="1"/>
</dbReference>
<evidence type="ECO:0000256" key="3">
    <source>
        <dbReference type="ARBA" id="ARBA00023015"/>
    </source>
</evidence>
<evidence type="ECO:0000256" key="2">
    <source>
        <dbReference type="ARBA" id="ARBA00022737"/>
    </source>
</evidence>
<dbReference type="AlphaFoldDB" id="A0A1I0AX54"/>
<dbReference type="Pfam" id="PF00359">
    <property type="entry name" value="PTS_EIIA_2"/>
    <property type="match status" value="1"/>
</dbReference>
<dbReference type="InterPro" id="IPR013196">
    <property type="entry name" value="HTH_11"/>
</dbReference>
<dbReference type="InterPro" id="IPR013011">
    <property type="entry name" value="PTS_EIIB_2"/>
</dbReference>
<dbReference type="Pfam" id="PF05043">
    <property type="entry name" value="Mga"/>
    <property type="match status" value="1"/>
</dbReference>
<dbReference type="InterPro" id="IPR001034">
    <property type="entry name" value="DeoR_HTH"/>
</dbReference>
<dbReference type="EMBL" id="FOHU01000003">
    <property type="protein sequence ID" value="SES98371.1"/>
    <property type="molecule type" value="Genomic_DNA"/>
</dbReference>
<dbReference type="PROSITE" id="PS51372">
    <property type="entry name" value="PRD_2"/>
    <property type="match status" value="2"/>
</dbReference>
<organism evidence="10 11">
    <name type="scientific">Natronincola peptidivorans</name>
    <dbReference type="NCBI Taxonomy" id="426128"/>
    <lineage>
        <taxon>Bacteria</taxon>
        <taxon>Bacillati</taxon>
        <taxon>Bacillota</taxon>
        <taxon>Clostridia</taxon>
        <taxon>Peptostreptococcales</taxon>
        <taxon>Natronincolaceae</taxon>
        <taxon>Natronincola</taxon>
    </lineage>
</organism>
<evidence type="ECO:0000259" key="7">
    <source>
        <dbReference type="PROSITE" id="PS51094"/>
    </source>
</evidence>
<dbReference type="InterPro" id="IPR036634">
    <property type="entry name" value="PRD_sf"/>
</dbReference>
<evidence type="ECO:0000313" key="10">
    <source>
        <dbReference type="EMBL" id="SES98371.1"/>
    </source>
</evidence>
<dbReference type="InterPro" id="IPR016152">
    <property type="entry name" value="PTrfase/Anion_transptr"/>
</dbReference>
<dbReference type="PROSITE" id="PS51000">
    <property type="entry name" value="HTH_DEOR_2"/>
    <property type="match status" value="1"/>
</dbReference>
<evidence type="ECO:0000259" key="8">
    <source>
        <dbReference type="PROSITE" id="PS51099"/>
    </source>
</evidence>
<feature type="domain" description="PRD" evidence="9">
    <location>
        <begin position="298"/>
        <end position="405"/>
    </location>
</feature>
<proteinExistence type="predicted"/>
<dbReference type="InterPro" id="IPR002178">
    <property type="entry name" value="PTS_EIIA_type-2_dom"/>
</dbReference>
<dbReference type="SUPFAM" id="SSF46785">
    <property type="entry name" value="Winged helix' DNA-binding domain"/>
    <property type="match status" value="1"/>
</dbReference>
<dbReference type="STRING" id="426128.SAMN05660297_01096"/>
<dbReference type="SUPFAM" id="SSF55804">
    <property type="entry name" value="Phoshotransferase/anion transport protein"/>
    <property type="match status" value="1"/>
</dbReference>
<sequence>MISSRQKKILEQLIQHQDFFTVEQLAKQYGVSQRTIRHDLLSLESCLKEKEIAFIRHRKHGLKLEGDNLQWQRLQGFLEQKTQYLSPESRLKEMAKLLLKSSEIEFEGLMEEFRISDKTLIGDLAGLKSWFHVKNLKLVREKGKVKINGRELYKREAYLSLIKEEATEEKILDYLLNDKSKDMNVLQLKEWFQPEEMHYLFQVVSELEKTLSIGFSDNGYVALILHMFLSLERLKAKHFVAMDQDLLKELQNSKEFKTVESMVRTRIEPYFNIELPLSEIGYITQHILTAQKDYQKDKEDVECFQLAKKIVMEVEKNYHKPLLMSEQIINSLAMHLKPAIYRVKYDRRICNPLFTQLQKEYGQLLEVVLIITNKILEPIGIEFDQQEASYIAMHIGAGLHQQLPLSNRKVAIVCSSGLGTSNILQRRLLDMYPDVNIVKKCSYKDLKDLTSKEVDIVISTIDIFYNLTIPWIKVSPLLSQEDEEKIKKILGMPEKNDARELEIIHTVNEVIKIIEKNEDIKNRATLSKHLIQFFKGAHSYTENTKPFYGITQLLPEKSIILQAETPSTVEKLISLGTIPLKERELIGLEYEEKLIHMINSPNHHFVISKGILFPHASNETGVWGTGFSLVTFKKPVRLQEISTPIWLMITLAAEDNEKHVEALALLIDALNDEFFLRILKKSHNSKDIYDWFQRREGALL</sequence>
<dbReference type="InterPro" id="IPR036390">
    <property type="entry name" value="WH_DNA-bd_sf"/>
</dbReference>
<dbReference type="SUPFAM" id="SSF63520">
    <property type="entry name" value="PTS-regulatory domain, PRD"/>
    <property type="match status" value="2"/>
</dbReference>
<dbReference type="GO" id="GO:0003700">
    <property type="term" value="F:DNA-binding transcription factor activity"/>
    <property type="evidence" value="ECO:0007669"/>
    <property type="project" value="InterPro"/>
</dbReference>
<dbReference type="Pfam" id="PF00874">
    <property type="entry name" value="PRD"/>
    <property type="match status" value="2"/>
</dbReference>
<evidence type="ECO:0000256" key="5">
    <source>
        <dbReference type="ARBA" id="ARBA00023163"/>
    </source>
</evidence>
<reference evidence="10 11" key="1">
    <citation type="submission" date="2016-10" db="EMBL/GenBank/DDBJ databases">
        <authorList>
            <person name="de Groot N.N."/>
        </authorList>
    </citation>
    <scope>NUCLEOTIDE SEQUENCE [LARGE SCALE GENOMIC DNA]</scope>
    <source>
        <strain evidence="10 11">DSM 18979</strain>
    </source>
</reference>
<dbReference type="PANTHER" id="PTHR30185">
    <property type="entry name" value="CRYPTIC BETA-GLUCOSIDE BGL OPERON ANTITERMINATOR"/>
    <property type="match status" value="1"/>
</dbReference>
<dbReference type="Gene3D" id="1.10.1790.10">
    <property type="entry name" value="PRD domain"/>
    <property type="match status" value="2"/>
</dbReference>
<accession>A0A1I0AX54</accession>
<dbReference type="SUPFAM" id="SSF52794">
    <property type="entry name" value="PTS system IIB component-like"/>
    <property type="match status" value="1"/>
</dbReference>
<dbReference type="OrthoDB" id="3175596at2"/>
<protein>
    <submittedName>
        <fullName evidence="10">Transcriptional antiterminator</fullName>
    </submittedName>
</protein>
<dbReference type="PROSITE" id="PS51094">
    <property type="entry name" value="PTS_EIIA_TYPE_2"/>
    <property type="match status" value="1"/>
</dbReference>
<feature type="domain" description="PTS EIIB type-2" evidence="8">
    <location>
        <begin position="408"/>
        <end position="498"/>
    </location>
</feature>
<dbReference type="Gene3D" id="3.40.930.10">
    <property type="entry name" value="Mannitol-specific EII, Chain A"/>
    <property type="match status" value="1"/>
</dbReference>
<dbReference type="Pfam" id="PF08279">
    <property type="entry name" value="HTH_11"/>
    <property type="match status" value="1"/>
</dbReference>
<keyword evidence="4" id="KW-0010">Activator</keyword>
<keyword evidence="11" id="KW-1185">Reference proteome</keyword>
<keyword evidence="3" id="KW-0805">Transcription regulation</keyword>
<dbReference type="Proteomes" id="UP000199568">
    <property type="component" value="Unassembled WGS sequence"/>
</dbReference>
<keyword evidence="1" id="KW-0808">Transferase</keyword>
<dbReference type="GO" id="GO:0008982">
    <property type="term" value="F:protein-N(PI)-phosphohistidine-sugar phosphotransferase activity"/>
    <property type="evidence" value="ECO:0007669"/>
    <property type="project" value="InterPro"/>
</dbReference>
<dbReference type="InterPro" id="IPR036095">
    <property type="entry name" value="PTS_EIIB-like_sf"/>
</dbReference>
<evidence type="ECO:0000259" key="6">
    <source>
        <dbReference type="PROSITE" id="PS51000"/>
    </source>
</evidence>
<keyword evidence="2" id="KW-0677">Repeat</keyword>
<evidence type="ECO:0000256" key="1">
    <source>
        <dbReference type="ARBA" id="ARBA00022679"/>
    </source>
</evidence>
<dbReference type="Gene3D" id="1.10.10.10">
    <property type="entry name" value="Winged helix-like DNA-binding domain superfamily/Winged helix DNA-binding domain"/>
    <property type="match status" value="1"/>
</dbReference>
<dbReference type="GO" id="GO:0009401">
    <property type="term" value="P:phosphoenolpyruvate-dependent sugar phosphotransferase system"/>
    <property type="evidence" value="ECO:0007669"/>
    <property type="project" value="InterPro"/>
</dbReference>
<feature type="domain" description="PTS EIIA type-2" evidence="7">
    <location>
        <begin position="552"/>
        <end position="695"/>
    </location>
</feature>
<dbReference type="Gene3D" id="3.40.50.2300">
    <property type="match status" value="1"/>
</dbReference>
<dbReference type="InterPro" id="IPR050661">
    <property type="entry name" value="BglG_antiterminators"/>
</dbReference>
<dbReference type="PANTHER" id="PTHR30185:SF18">
    <property type="entry name" value="TRANSCRIPTIONAL REGULATOR MTLR"/>
    <property type="match status" value="1"/>
</dbReference>
<dbReference type="InterPro" id="IPR036388">
    <property type="entry name" value="WH-like_DNA-bd_sf"/>
</dbReference>
<dbReference type="InterPro" id="IPR011608">
    <property type="entry name" value="PRD"/>
</dbReference>
<dbReference type="PROSITE" id="PS51099">
    <property type="entry name" value="PTS_EIIB_TYPE_2"/>
    <property type="match status" value="1"/>
</dbReference>
<evidence type="ECO:0000313" key="11">
    <source>
        <dbReference type="Proteomes" id="UP000199568"/>
    </source>
</evidence>